<organism evidence="7 8">
    <name type="scientific">Ceraceosorus guamensis</name>
    <dbReference type="NCBI Taxonomy" id="1522189"/>
    <lineage>
        <taxon>Eukaryota</taxon>
        <taxon>Fungi</taxon>
        <taxon>Dikarya</taxon>
        <taxon>Basidiomycota</taxon>
        <taxon>Ustilaginomycotina</taxon>
        <taxon>Exobasidiomycetes</taxon>
        <taxon>Ceraceosorales</taxon>
        <taxon>Ceraceosoraceae</taxon>
        <taxon>Ceraceosorus</taxon>
    </lineage>
</organism>
<dbReference type="PANTHER" id="PTHR13937">
    <property type="entry name" value="EUKARYOTIC TRANSLATION INITATION FACTOR 3, SUBUNIT 8 EIF3S8 -RELATED"/>
    <property type="match status" value="1"/>
</dbReference>
<keyword evidence="1 4" id="KW-0963">Cytoplasm</keyword>
<dbReference type="InterPro" id="IPR000717">
    <property type="entry name" value="PCI_dom"/>
</dbReference>
<protein>
    <recommendedName>
        <fullName evidence="4">Eukaryotic translation initiation factor 3 subunit C</fullName>
        <shortName evidence="4">eIF3c</shortName>
    </recommendedName>
    <alternativeName>
        <fullName evidence="4">Eukaryotic translation initiation factor 3 93 kDa subunit homolog</fullName>
        <shortName evidence="4">eIF3 p93</shortName>
    </alternativeName>
    <alternativeName>
        <fullName evidence="4">Translation initiation factor eIF3, p93 subunit homolog</fullName>
    </alternativeName>
</protein>
<name>A0A316VYP2_9BASI</name>
<evidence type="ECO:0000259" key="6">
    <source>
        <dbReference type="PROSITE" id="PS50250"/>
    </source>
</evidence>
<dbReference type="Pfam" id="PF05470">
    <property type="entry name" value="eIF-3c_N"/>
    <property type="match status" value="1"/>
</dbReference>
<proteinExistence type="inferred from homology"/>
<dbReference type="FunFam" id="1.10.10.10:FF:000300">
    <property type="entry name" value="Eukaryotic translation initiation factor 3 subunit C"/>
    <property type="match status" value="1"/>
</dbReference>
<comment type="function">
    <text evidence="4">Component of the eukaryotic translation initiation factor 3 (eIF-3) complex, which is involved in protein synthesis of a specialized repertoire of mRNAs and, together with other initiation factors, stimulates binding of mRNA and methionyl-tRNAi to the 40S ribosome. The eIF-3 complex specifically targets and initiates translation of a subset of mRNAs involved in cell proliferation.</text>
</comment>
<dbReference type="FunCoup" id="A0A316VYP2">
    <property type="interactions" value="611"/>
</dbReference>
<comment type="similarity">
    <text evidence="4">Belongs to the eIF-3 subunit C family.</text>
</comment>
<feature type="region of interest" description="Disordered" evidence="5">
    <location>
        <begin position="822"/>
        <end position="882"/>
    </location>
</feature>
<feature type="domain" description="PCI" evidence="6">
    <location>
        <begin position="626"/>
        <end position="800"/>
    </location>
</feature>
<evidence type="ECO:0000256" key="1">
    <source>
        <dbReference type="ARBA" id="ARBA00022490"/>
    </source>
</evidence>
<dbReference type="OrthoDB" id="29647at2759"/>
<dbReference type="InterPro" id="IPR008905">
    <property type="entry name" value="EIF3C_N_dom"/>
</dbReference>
<comment type="subcellular location">
    <subcellularLocation>
        <location evidence="4">Cytoplasm</location>
    </subcellularLocation>
</comment>
<dbReference type="InParanoid" id="A0A316VYP2"/>
<dbReference type="SMART" id="SM00088">
    <property type="entry name" value="PINT"/>
    <property type="match status" value="1"/>
</dbReference>
<evidence type="ECO:0000313" key="8">
    <source>
        <dbReference type="Proteomes" id="UP000245783"/>
    </source>
</evidence>
<evidence type="ECO:0000256" key="3">
    <source>
        <dbReference type="ARBA" id="ARBA00022917"/>
    </source>
</evidence>
<dbReference type="HAMAP" id="MF_03002">
    <property type="entry name" value="eIF3c"/>
    <property type="match status" value="1"/>
</dbReference>
<feature type="region of interest" description="Disordered" evidence="5">
    <location>
        <begin position="1"/>
        <end position="91"/>
    </location>
</feature>
<gene>
    <name evidence="4" type="primary">NIP1</name>
    <name evidence="7" type="ORF">IE81DRAFT_122766</name>
</gene>
<evidence type="ECO:0000256" key="5">
    <source>
        <dbReference type="SAM" id="MobiDB-lite"/>
    </source>
</evidence>
<dbReference type="AlphaFoldDB" id="A0A316VYP2"/>
<feature type="compositionally biased region" description="Acidic residues" evidence="5">
    <location>
        <begin position="44"/>
        <end position="62"/>
    </location>
</feature>
<evidence type="ECO:0000313" key="7">
    <source>
        <dbReference type="EMBL" id="PWN42620.1"/>
    </source>
</evidence>
<dbReference type="InterPro" id="IPR036390">
    <property type="entry name" value="WH_DNA-bd_sf"/>
</dbReference>
<evidence type="ECO:0000256" key="4">
    <source>
        <dbReference type="HAMAP-Rule" id="MF_03002"/>
    </source>
</evidence>
<feature type="compositionally biased region" description="Basic and acidic residues" evidence="5">
    <location>
        <begin position="823"/>
        <end position="856"/>
    </location>
</feature>
<dbReference type="STRING" id="1522189.A0A316VYP2"/>
<keyword evidence="2 4" id="KW-0396">Initiation factor</keyword>
<keyword evidence="8" id="KW-1185">Reference proteome</keyword>
<sequence length="882" mass="98186">MSSRFFRAASDSESESESEEELMSDSGDESQDAGARKGKAAQSDSDESDEDEDENEDDDEADDNKAAGVANKASRFLKGADSESDSEDEVRKVIKSAKDKRADEIEGMTKKIDEAQRINDWIATSKEYESLLRAVDRLRNVNESIPPAFIRCIAGLEKAIVDAVAKEKTATKKMKAPNAKAMNGMKQKVKKAVVEHSDAVQKYNEDPEAFLTEAAAASAASIPAPAPKKKKVTLEDVENAAKAAAAGEGEGDDDFQTVGRGGRAMNFTSEGLFKHLAAVMEMRGRKSTDRSEQVLILTKLLGVAESTYQKVRVLLALIAARFDYNASASSYMPIEAWKAARSEVDMLLETLADDQMYTVSEETPDYDDQVDRLPNQDGEGPVVAVRGSVISFLDRLDDEFTRSLQNIDSHTTDYIDRLMDEKTLYQTIVRAQVYFESLKQTDSLSRVVMRRLEHVYAKQDVIVTALETKRIEAQPALISRLVPSNDELVQSKGPTALVRALAIHLYKVPGLAAERLRTRAMLCHTYHHALHRDYHIARDMFLMSHLQDNISLADAATQILYNRVVVQIGMCAFRLGLVRESQSALQEIFASGRVKELLAQGVQRSNQYTTLTPEQEKLDRQRQLPFHLHINLELLECIYLTSSMLLEVPNMAFAGSDPELRKRVISRPFRRMLDYTDRQVFSGPPESTRDHIMQASKALQNGDWQGSTKLISEIKIWNLLPGADEVKTMLARRIQEEGLRTYLFSYASYYKTVSLSHLASTFELPARSVRGIVSKMIWTEELAASLDPINGVLVLHRLELSKVQQLAQTLAERSETMLLQNERLLDSKLGDKDRPGGERGDRERGDGSGGRREGRRGGGGGRGRGRGRGRANFNALPGQAVV</sequence>
<dbReference type="PROSITE" id="PS50250">
    <property type="entry name" value="PCI"/>
    <property type="match status" value="1"/>
</dbReference>
<feature type="compositionally biased region" description="Acidic residues" evidence="5">
    <location>
        <begin position="12"/>
        <end position="31"/>
    </location>
</feature>
<dbReference type="GO" id="GO:0033290">
    <property type="term" value="C:eukaryotic 48S preinitiation complex"/>
    <property type="evidence" value="ECO:0007669"/>
    <property type="project" value="UniProtKB-UniRule"/>
</dbReference>
<dbReference type="GO" id="GO:0005852">
    <property type="term" value="C:eukaryotic translation initiation factor 3 complex"/>
    <property type="evidence" value="ECO:0007669"/>
    <property type="project" value="UniProtKB-UniRule"/>
</dbReference>
<comment type="subunit">
    <text evidence="4">Component of the eukaryotic translation initiation factor 3 (eIF-3) complex.</text>
</comment>
<dbReference type="SUPFAM" id="SSF46785">
    <property type="entry name" value="Winged helix' DNA-binding domain"/>
    <property type="match status" value="1"/>
</dbReference>
<dbReference type="GO" id="GO:0001732">
    <property type="term" value="P:formation of cytoplasmic translation initiation complex"/>
    <property type="evidence" value="ECO:0007669"/>
    <property type="project" value="UniProtKB-UniRule"/>
</dbReference>
<accession>A0A316VYP2</accession>
<keyword evidence="3 4" id="KW-0648">Protein biosynthesis</keyword>
<dbReference type="PANTHER" id="PTHR13937:SF0">
    <property type="entry name" value="EUKARYOTIC TRANSLATION INITIATION FACTOR 3 SUBUNIT C-RELATED"/>
    <property type="match status" value="1"/>
</dbReference>
<dbReference type="Pfam" id="PF01399">
    <property type="entry name" value="PCI"/>
    <property type="match status" value="1"/>
</dbReference>
<dbReference type="EMBL" id="KZ819378">
    <property type="protein sequence ID" value="PWN42620.1"/>
    <property type="molecule type" value="Genomic_DNA"/>
</dbReference>
<dbReference type="GO" id="GO:0003723">
    <property type="term" value="F:RNA binding"/>
    <property type="evidence" value="ECO:0007669"/>
    <property type="project" value="InterPro"/>
</dbReference>
<dbReference type="GO" id="GO:0031369">
    <property type="term" value="F:translation initiation factor binding"/>
    <property type="evidence" value="ECO:0007669"/>
    <property type="project" value="InterPro"/>
</dbReference>
<reference evidence="7 8" key="1">
    <citation type="journal article" date="2018" name="Mol. Biol. Evol.">
        <title>Broad Genomic Sampling Reveals a Smut Pathogenic Ancestry of the Fungal Clade Ustilaginomycotina.</title>
        <authorList>
            <person name="Kijpornyongpan T."/>
            <person name="Mondo S.J."/>
            <person name="Barry K."/>
            <person name="Sandor L."/>
            <person name="Lee J."/>
            <person name="Lipzen A."/>
            <person name="Pangilinan J."/>
            <person name="LaButti K."/>
            <person name="Hainaut M."/>
            <person name="Henrissat B."/>
            <person name="Grigoriev I.V."/>
            <person name="Spatafora J.W."/>
            <person name="Aime M.C."/>
        </authorList>
    </citation>
    <scope>NUCLEOTIDE SEQUENCE [LARGE SCALE GENOMIC DNA]</scope>
    <source>
        <strain evidence="7 8">MCA 4658</strain>
    </source>
</reference>
<dbReference type="InterPro" id="IPR027516">
    <property type="entry name" value="EIF3C"/>
</dbReference>
<evidence type="ECO:0000256" key="2">
    <source>
        <dbReference type="ARBA" id="ARBA00022540"/>
    </source>
</evidence>
<dbReference type="GO" id="GO:0003743">
    <property type="term" value="F:translation initiation factor activity"/>
    <property type="evidence" value="ECO:0007669"/>
    <property type="project" value="UniProtKB-UniRule"/>
</dbReference>
<dbReference type="GO" id="GO:0016282">
    <property type="term" value="C:eukaryotic 43S preinitiation complex"/>
    <property type="evidence" value="ECO:0007669"/>
    <property type="project" value="UniProtKB-UniRule"/>
</dbReference>
<dbReference type="Proteomes" id="UP000245783">
    <property type="component" value="Unassembled WGS sequence"/>
</dbReference>